<dbReference type="GO" id="GO:0005874">
    <property type="term" value="C:microtubule"/>
    <property type="evidence" value="ECO:0007669"/>
    <property type="project" value="UniProtKB-KW"/>
</dbReference>
<dbReference type="Pfam" id="PF02970">
    <property type="entry name" value="TBCA"/>
    <property type="match status" value="1"/>
</dbReference>
<dbReference type="InterPro" id="IPR036126">
    <property type="entry name" value="TBCA_sf"/>
</dbReference>
<evidence type="ECO:0000256" key="2">
    <source>
        <dbReference type="ARBA" id="ARBA00006806"/>
    </source>
</evidence>
<evidence type="ECO:0000256" key="3">
    <source>
        <dbReference type="ARBA" id="ARBA00015002"/>
    </source>
</evidence>
<comment type="subunit">
    <text evidence="5 6">Supercomplex made of cofactors A to E. Cofactors A and D function by capturing and stabilizing tubulin in a quasi-native conformation. Cofactor E binds to the cofactor D-tubulin complex; interaction with cofactor C then causes the release of tubulin polypeptides that are committed to the native state.</text>
</comment>
<dbReference type="AlphaFoldDB" id="A0AAU9G609"/>
<evidence type="ECO:0000256" key="5">
    <source>
        <dbReference type="ARBA" id="ARBA00026055"/>
    </source>
</evidence>
<keyword evidence="6" id="KW-0493">Microtubule</keyword>
<keyword evidence="4 6" id="KW-0143">Chaperone</keyword>
<keyword evidence="6" id="KW-0206">Cytoskeleton</keyword>
<comment type="function">
    <text evidence="1">Tubulin-folding protein; involved in the early step of the tubulin folding pathway.</text>
</comment>
<keyword evidence="10" id="KW-1185">Reference proteome</keyword>
<sequence>MYCPHIFKTQANENGGETKPQLKEPNQHSPTGGSASDPRLEQLIVYRALLKHLLHQKIHYDWELQLEEQRLERFRHEGLNEKRLKVQERVVIKAQAMLPGIVYKMRNEVDRLQRMLDIHQQQLRQLNQTLYEQCQQLVKDSKQSLDDGP</sequence>
<evidence type="ECO:0000313" key="9">
    <source>
        <dbReference type="EMBL" id="BFG03005.1"/>
    </source>
</evidence>
<accession>A0AAU9G609</accession>
<keyword evidence="6" id="KW-0963">Cytoplasm</keyword>
<dbReference type="GO" id="GO:0007021">
    <property type="term" value="P:tubulin complex assembly"/>
    <property type="evidence" value="ECO:0007669"/>
    <property type="project" value="UniProtKB-UniRule"/>
</dbReference>
<keyword evidence="7" id="KW-0175">Coiled coil</keyword>
<comment type="similarity">
    <text evidence="2 6">Belongs to the TBCA family.</text>
</comment>
<dbReference type="GO" id="GO:0007023">
    <property type="term" value="P:post-chaperonin tubulin folding pathway"/>
    <property type="evidence" value="ECO:0007669"/>
    <property type="project" value="UniProtKB-UniRule"/>
</dbReference>
<dbReference type="InterPro" id="IPR004226">
    <property type="entry name" value="TBCA"/>
</dbReference>
<evidence type="ECO:0000256" key="8">
    <source>
        <dbReference type="SAM" id="MobiDB-lite"/>
    </source>
</evidence>
<dbReference type="GO" id="GO:0048487">
    <property type="term" value="F:beta-tubulin binding"/>
    <property type="evidence" value="ECO:0007669"/>
    <property type="project" value="InterPro"/>
</dbReference>
<protein>
    <recommendedName>
        <fullName evidence="3 6">Tubulin-specific chaperone A</fullName>
    </recommendedName>
</protein>
<gene>
    <name evidence="9" type="ORF">DMAD_02359</name>
</gene>
<evidence type="ECO:0000256" key="1">
    <source>
        <dbReference type="ARBA" id="ARBA00003046"/>
    </source>
</evidence>
<dbReference type="GO" id="GO:0005829">
    <property type="term" value="C:cytosol"/>
    <property type="evidence" value="ECO:0007669"/>
    <property type="project" value="TreeGrafter"/>
</dbReference>
<evidence type="ECO:0000256" key="7">
    <source>
        <dbReference type="SAM" id="Coils"/>
    </source>
</evidence>
<evidence type="ECO:0000256" key="4">
    <source>
        <dbReference type="ARBA" id="ARBA00023186"/>
    </source>
</evidence>
<feature type="coiled-coil region" evidence="7">
    <location>
        <begin position="102"/>
        <end position="129"/>
    </location>
</feature>
<proteinExistence type="inferred from homology"/>
<dbReference type="Proteomes" id="UP001500889">
    <property type="component" value="Chromosome A"/>
</dbReference>
<feature type="region of interest" description="Disordered" evidence="8">
    <location>
        <begin position="1"/>
        <end position="37"/>
    </location>
</feature>
<evidence type="ECO:0000313" key="10">
    <source>
        <dbReference type="Proteomes" id="UP001500889"/>
    </source>
</evidence>
<organism evidence="9 10">
    <name type="scientific">Drosophila madeirensis</name>
    <name type="common">Fruit fly</name>
    <dbReference type="NCBI Taxonomy" id="30013"/>
    <lineage>
        <taxon>Eukaryota</taxon>
        <taxon>Metazoa</taxon>
        <taxon>Ecdysozoa</taxon>
        <taxon>Arthropoda</taxon>
        <taxon>Hexapoda</taxon>
        <taxon>Insecta</taxon>
        <taxon>Pterygota</taxon>
        <taxon>Neoptera</taxon>
        <taxon>Endopterygota</taxon>
        <taxon>Diptera</taxon>
        <taxon>Brachycera</taxon>
        <taxon>Muscomorpha</taxon>
        <taxon>Ephydroidea</taxon>
        <taxon>Drosophilidae</taxon>
        <taxon>Drosophila</taxon>
        <taxon>Sophophora</taxon>
    </lineage>
</organism>
<dbReference type="Gene3D" id="1.20.58.90">
    <property type="match status" value="1"/>
</dbReference>
<name>A0AAU9G609_DROMD</name>
<dbReference type="PANTHER" id="PTHR21500:SF0">
    <property type="entry name" value="TUBULIN-SPECIFIC CHAPERONE A"/>
    <property type="match status" value="1"/>
</dbReference>
<dbReference type="PANTHER" id="PTHR21500">
    <property type="entry name" value="TUBULIN-SPECIFIC CHAPERONE A"/>
    <property type="match status" value="1"/>
</dbReference>
<evidence type="ECO:0000256" key="6">
    <source>
        <dbReference type="RuleBase" id="RU364030"/>
    </source>
</evidence>
<dbReference type="EMBL" id="AP029266">
    <property type="protein sequence ID" value="BFG03005.1"/>
    <property type="molecule type" value="Genomic_DNA"/>
</dbReference>
<dbReference type="SUPFAM" id="SSF46988">
    <property type="entry name" value="Tubulin chaperone cofactor A"/>
    <property type="match status" value="1"/>
</dbReference>
<comment type="subcellular location">
    <subcellularLocation>
        <location evidence="6">Cytoplasm</location>
        <location evidence="6">Cytoskeleton</location>
    </subcellularLocation>
</comment>
<reference evidence="9 10" key="1">
    <citation type="submission" date="2024-02" db="EMBL/GenBank/DDBJ databases">
        <title>A chromosome-level genome assembly of Drosophila madeirensis, a fruit fly species endemic to Madeira island.</title>
        <authorList>
            <person name="Tomihara K."/>
            <person name="Llopart A."/>
            <person name="Yamamoto D."/>
        </authorList>
    </citation>
    <scope>NUCLEOTIDE SEQUENCE [LARGE SCALE GENOMIC DNA]</scope>
    <source>
        <strain evidence="9 10">RF1</strain>
    </source>
</reference>